<protein>
    <submittedName>
        <fullName evidence="1">Uncharacterized protein</fullName>
    </submittedName>
</protein>
<dbReference type="OrthoDB" id="10262702at2759"/>
<evidence type="ECO:0000313" key="2">
    <source>
        <dbReference type="Proteomes" id="UP000479710"/>
    </source>
</evidence>
<comment type="caution">
    <text evidence="1">The sequence shown here is derived from an EMBL/GenBank/DDBJ whole genome shotgun (WGS) entry which is preliminary data.</text>
</comment>
<accession>A0A6G1EV53</accession>
<reference evidence="1 2" key="1">
    <citation type="submission" date="2019-11" db="EMBL/GenBank/DDBJ databases">
        <title>Whole genome sequence of Oryza granulata.</title>
        <authorList>
            <person name="Li W."/>
        </authorList>
    </citation>
    <scope>NUCLEOTIDE SEQUENCE [LARGE SCALE GENOMIC DNA]</scope>
    <source>
        <strain evidence="2">cv. Menghai</strain>
        <tissue evidence="1">Leaf</tissue>
    </source>
</reference>
<keyword evidence="2" id="KW-1185">Reference proteome</keyword>
<evidence type="ECO:0000313" key="1">
    <source>
        <dbReference type="EMBL" id="KAF0928485.1"/>
    </source>
</evidence>
<sequence>MFLEKANAIISVARDGEGLHPTPAGAILRQLFTDDHLVALSKEIDPSVPSALDYYPLPKTGERFPVSDPNMMPSLDRRATRLDHAAYLHGILESITRSGAAYLHGILELITRIEVIHTD</sequence>
<dbReference type="Proteomes" id="UP000479710">
    <property type="component" value="Unassembled WGS sequence"/>
</dbReference>
<dbReference type="EMBL" id="SPHZ02000002">
    <property type="protein sequence ID" value="KAF0928485.1"/>
    <property type="molecule type" value="Genomic_DNA"/>
</dbReference>
<name>A0A6G1EV53_9ORYZ</name>
<organism evidence="1 2">
    <name type="scientific">Oryza meyeriana var. granulata</name>
    <dbReference type="NCBI Taxonomy" id="110450"/>
    <lineage>
        <taxon>Eukaryota</taxon>
        <taxon>Viridiplantae</taxon>
        <taxon>Streptophyta</taxon>
        <taxon>Embryophyta</taxon>
        <taxon>Tracheophyta</taxon>
        <taxon>Spermatophyta</taxon>
        <taxon>Magnoliopsida</taxon>
        <taxon>Liliopsida</taxon>
        <taxon>Poales</taxon>
        <taxon>Poaceae</taxon>
        <taxon>BOP clade</taxon>
        <taxon>Oryzoideae</taxon>
        <taxon>Oryzeae</taxon>
        <taxon>Oryzinae</taxon>
        <taxon>Oryza</taxon>
        <taxon>Oryza meyeriana</taxon>
    </lineage>
</organism>
<dbReference type="AlphaFoldDB" id="A0A6G1EV53"/>
<proteinExistence type="predicted"/>
<gene>
    <name evidence="1" type="ORF">E2562_004123</name>
</gene>